<name>A0A0M2V023_9GAMM</name>
<feature type="transmembrane region" description="Helical" evidence="1">
    <location>
        <begin position="64"/>
        <end position="83"/>
    </location>
</feature>
<protein>
    <recommendedName>
        <fullName evidence="2">VanZ-like domain-containing protein</fullName>
    </recommendedName>
</protein>
<dbReference type="NCBIfam" id="NF037970">
    <property type="entry name" value="vanZ_1"/>
    <property type="match status" value="1"/>
</dbReference>
<evidence type="ECO:0000259" key="2">
    <source>
        <dbReference type="Pfam" id="PF04892"/>
    </source>
</evidence>
<keyword evidence="1" id="KW-1133">Transmembrane helix</keyword>
<dbReference type="Pfam" id="PF04892">
    <property type="entry name" value="VanZ"/>
    <property type="match status" value="1"/>
</dbReference>
<proteinExistence type="predicted"/>
<dbReference type="STRING" id="336831.WG68_16945"/>
<dbReference type="OrthoDB" id="8564037at2"/>
<keyword evidence="4" id="KW-1185">Reference proteome</keyword>
<sequence>MPQIFYRFVCVLCFVLATAGFLAELSGHRIGGGFAHIDKLAHFGIFVVLTALLWKGFKLAPGAAFLLLGTYGGAVELAQHYFTRRTGDWWDWLADIAGVIVFYLARALWHHLRPRSQR</sequence>
<evidence type="ECO:0000256" key="1">
    <source>
        <dbReference type="SAM" id="Phobius"/>
    </source>
</evidence>
<dbReference type="Proteomes" id="UP000034228">
    <property type="component" value="Unassembled WGS sequence"/>
</dbReference>
<evidence type="ECO:0000313" key="4">
    <source>
        <dbReference type="Proteomes" id="UP000034228"/>
    </source>
</evidence>
<feature type="transmembrane region" description="Helical" evidence="1">
    <location>
        <begin position="89"/>
        <end position="109"/>
    </location>
</feature>
<feature type="domain" description="VanZ-like" evidence="2">
    <location>
        <begin position="35"/>
        <end position="105"/>
    </location>
</feature>
<dbReference type="PANTHER" id="PTHR28008">
    <property type="entry name" value="DOMAIN PROTEIN, PUTATIVE (AFU_ORTHOLOGUE AFUA_3G10980)-RELATED"/>
    <property type="match status" value="1"/>
</dbReference>
<dbReference type="PATRIC" id="fig|336831.14.peg.1893"/>
<accession>A0A0M2V023</accession>
<comment type="caution">
    <text evidence="3">The sequence shown here is derived from an EMBL/GenBank/DDBJ whole genome shotgun (WGS) entry which is preliminary data.</text>
</comment>
<organism evidence="3 4">
    <name type="scientific">Arsukibacterium ikkense</name>
    <dbReference type="NCBI Taxonomy" id="336831"/>
    <lineage>
        <taxon>Bacteria</taxon>
        <taxon>Pseudomonadati</taxon>
        <taxon>Pseudomonadota</taxon>
        <taxon>Gammaproteobacteria</taxon>
        <taxon>Chromatiales</taxon>
        <taxon>Chromatiaceae</taxon>
        <taxon>Arsukibacterium</taxon>
    </lineage>
</organism>
<dbReference type="PANTHER" id="PTHR28008:SF1">
    <property type="entry name" value="DOMAIN PROTEIN, PUTATIVE (AFU_ORTHOLOGUE AFUA_3G10980)-RELATED"/>
    <property type="match status" value="1"/>
</dbReference>
<keyword evidence="1" id="KW-0812">Transmembrane</keyword>
<dbReference type="EMBL" id="LAHO01000019">
    <property type="protein sequence ID" value="KKO44147.1"/>
    <property type="molecule type" value="Genomic_DNA"/>
</dbReference>
<evidence type="ECO:0000313" key="3">
    <source>
        <dbReference type="EMBL" id="KKO44147.1"/>
    </source>
</evidence>
<keyword evidence="1" id="KW-0472">Membrane</keyword>
<gene>
    <name evidence="3" type="ORF">WG68_16945</name>
</gene>
<dbReference type="InterPro" id="IPR006976">
    <property type="entry name" value="VanZ-like"/>
</dbReference>
<reference evidence="3 4" key="1">
    <citation type="submission" date="2015-03" db="EMBL/GenBank/DDBJ databases">
        <title>Draft genome sequences of two protease-producing strains of Arsukibacterium isolated from two cold and alkaline environments.</title>
        <authorList>
            <person name="Lylloff J.E."/>
            <person name="Skov L.B."/>
            <person name="Jepsen M."/>
            <person name="Hallin P.F."/>
            <person name="Sorensen S.J."/>
            <person name="Stougaard P."/>
            <person name="Glaring M.A."/>
        </authorList>
    </citation>
    <scope>NUCLEOTIDE SEQUENCE [LARGE SCALE GENOMIC DNA]</scope>
    <source>
        <strain evidence="3 4">GCM72</strain>
    </source>
</reference>
<feature type="transmembrane region" description="Helical" evidence="1">
    <location>
        <begin position="39"/>
        <end position="57"/>
    </location>
</feature>
<dbReference type="RefSeq" id="WP_046558908.1">
    <property type="nucleotide sequence ID" value="NZ_LAHO01000019.1"/>
</dbReference>
<dbReference type="AlphaFoldDB" id="A0A0M2V023"/>